<dbReference type="AlphaFoldDB" id="A0A316AAC9"/>
<comment type="caution">
    <text evidence="1">The sequence shown here is derived from an EMBL/GenBank/DDBJ whole genome shotgun (WGS) entry which is preliminary data.</text>
</comment>
<organism evidence="1 2">
    <name type="scientific">Quadrisphaera granulorum</name>
    <dbReference type="NCBI Taxonomy" id="317664"/>
    <lineage>
        <taxon>Bacteria</taxon>
        <taxon>Bacillati</taxon>
        <taxon>Actinomycetota</taxon>
        <taxon>Actinomycetes</taxon>
        <taxon>Kineosporiales</taxon>
        <taxon>Kineosporiaceae</taxon>
        <taxon>Quadrisphaera</taxon>
    </lineage>
</organism>
<name>A0A316AAC9_9ACTN</name>
<keyword evidence="2" id="KW-1185">Reference proteome</keyword>
<reference evidence="1 2" key="1">
    <citation type="submission" date="2018-03" db="EMBL/GenBank/DDBJ databases">
        <title>Genomic Encyclopedia of Archaeal and Bacterial Type Strains, Phase II (KMG-II): from individual species to whole genera.</title>
        <authorList>
            <person name="Goeker M."/>
        </authorList>
    </citation>
    <scope>NUCLEOTIDE SEQUENCE [LARGE SCALE GENOMIC DNA]</scope>
    <source>
        <strain evidence="1 2">DSM 44889</strain>
    </source>
</reference>
<protein>
    <submittedName>
        <fullName evidence="1">Uncharacterized protein</fullName>
    </submittedName>
</protein>
<evidence type="ECO:0000313" key="2">
    <source>
        <dbReference type="Proteomes" id="UP000245469"/>
    </source>
</evidence>
<proteinExistence type="predicted"/>
<evidence type="ECO:0000313" key="1">
    <source>
        <dbReference type="EMBL" id="PWJ54581.1"/>
    </source>
</evidence>
<dbReference type="Proteomes" id="UP000245469">
    <property type="component" value="Unassembled WGS sequence"/>
</dbReference>
<gene>
    <name evidence="1" type="ORF">BXY45_10624</name>
</gene>
<dbReference type="EMBL" id="QGDQ01000006">
    <property type="protein sequence ID" value="PWJ54581.1"/>
    <property type="molecule type" value="Genomic_DNA"/>
</dbReference>
<accession>A0A316AAC9</accession>
<sequence>MTCDACGGQGFELVGVDPAGVVAMRCLRCWHVERVVADPHPPAGSPECPSRYRSLRATVPAQTEREQPAAVAAPPR</sequence>